<dbReference type="eggNOG" id="COG0475">
    <property type="taxonomic scope" value="Bacteria"/>
</dbReference>
<reference evidence="9 10" key="1">
    <citation type="journal article" date="2011" name="J. Bacteriol.">
        <title>Genome sequence of Methyloversatilis universalis FAM5T, a methylotrophic representative of the order Rhodocyclales.</title>
        <authorList>
            <person name="Kittichotirat W."/>
            <person name="Good N.M."/>
            <person name="Hall R."/>
            <person name="Bringel F."/>
            <person name="Lajus A."/>
            <person name="Medigue C."/>
            <person name="Smalley N.E."/>
            <person name="Beck D."/>
            <person name="Bumgarner R."/>
            <person name="Vuilleumier S."/>
            <person name="Kalyuzhnaya M.G."/>
        </authorList>
    </citation>
    <scope>NUCLEOTIDE SEQUENCE [LARGE SCALE GENOMIC DNA]</scope>
    <source>
        <strain evidence="10">ATCC BAA-1314 / JCM 13912 / FAM5</strain>
    </source>
</reference>
<dbReference type="Proteomes" id="UP000005019">
    <property type="component" value="Unassembled WGS sequence"/>
</dbReference>
<feature type="transmembrane region" description="Helical" evidence="7">
    <location>
        <begin position="362"/>
        <end position="385"/>
    </location>
</feature>
<evidence type="ECO:0000256" key="4">
    <source>
        <dbReference type="ARBA" id="ARBA00022692"/>
    </source>
</evidence>
<comment type="caution">
    <text evidence="9">The sequence shown here is derived from an EMBL/GenBank/DDBJ whole genome shotgun (WGS) entry which is preliminary data.</text>
</comment>
<feature type="transmembrane region" description="Helical" evidence="7">
    <location>
        <begin position="154"/>
        <end position="176"/>
    </location>
</feature>
<protein>
    <recommendedName>
        <fullName evidence="8">Cation/H+ exchanger transmembrane domain-containing protein</fullName>
    </recommendedName>
</protein>
<dbReference type="Pfam" id="PF00999">
    <property type="entry name" value="Na_H_Exchanger"/>
    <property type="match status" value="1"/>
</dbReference>
<organism evidence="9 10">
    <name type="scientific">Methyloversatilis universalis (strain ATCC BAA-1314 / DSM 25237 / JCM 13912 / CCUG 52030 / FAM5)</name>
    <dbReference type="NCBI Taxonomy" id="1000565"/>
    <lineage>
        <taxon>Bacteria</taxon>
        <taxon>Pseudomonadati</taxon>
        <taxon>Pseudomonadota</taxon>
        <taxon>Betaproteobacteria</taxon>
        <taxon>Nitrosomonadales</taxon>
        <taxon>Sterolibacteriaceae</taxon>
        <taxon>Methyloversatilis</taxon>
    </lineage>
</organism>
<feature type="transmembrane region" description="Helical" evidence="7">
    <location>
        <begin position="37"/>
        <end position="55"/>
    </location>
</feature>
<evidence type="ECO:0000256" key="2">
    <source>
        <dbReference type="ARBA" id="ARBA00005551"/>
    </source>
</evidence>
<gene>
    <name evidence="9" type="ORF">METUNv1_00718</name>
</gene>
<feature type="transmembrane region" description="Helical" evidence="7">
    <location>
        <begin position="298"/>
        <end position="319"/>
    </location>
</feature>
<comment type="similarity">
    <text evidence="2">Belongs to the monovalent cation:proton antiporter 2 (CPA2) transporter (TC 2.A.37) family.</text>
</comment>
<feature type="transmembrane region" description="Helical" evidence="7">
    <location>
        <begin position="92"/>
        <end position="115"/>
    </location>
</feature>
<accession>F5R998</accession>
<evidence type="ECO:0000259" key="8">
    <source>
        <dbReference type="Pfam" id="PF00999"/>
    </source>
</evidence>
<feature type="transmembrane region" description="Helical" evidence="7">
    <location>
        <begin position="188"/>
        <end position="213"/>
    </location>
</feature>
<evidence type="ECO:0000313" key="10">
    <source>
        <dbReference type="Proteomes" id="UP000005019"/>
    </source>
</evidence>
<dbReference type="EMBL" id="AFHG01000030">
    <property type="protein sequence ID" value="EGK72889.1"/>
    <property type="molecule type" value="Genomic_DNA"/>
</dbReference>
<dbReference type="InterPro" id="IPR038770">
    <property type="entry name" value="Na+/solute_symporter_sf"/>
</dbReference>
<dbReference type="GO" id="GO:0016020">
    <property type="term" value="C:membrane"/>
    <property type="evidence" value="ECO:0007669"/>
    <property type="project" value="UniProtKB-SubCell"/>
</dbReference>
<evidence type="ECO:0000256" key="7">
    <source>
        <dbReference type="SAM" id="Phobius"/>
    </source>
</evidence>
<dbReference type="GO" id="GO:0015297">
    <property type="term" value="F:antiporter activity"/>
    <property type="evidence" value="ECO:0007669"/>
    <property type="project" value="InterPro"/>
</dbReference>
<feature type="domain" description="Cation/H+ exchanger transmembrane" evidence="8">
    <location>
        <begin position="23"/>
        <end position="379"/>
    </location>
</feature>
<dbReference type="PANTHER" id="PTHR42751">
    <property type="entry name" value="SODIUM/HYDROGEN EXCHANGER FAMILY/TRKA DOMAIN PROTEIN"/>
    <property type="match status" value="1"/>
</dbReference>
<keyword evidence="10" id="KW-1185">Reference proteome</keyword>
<keyword evidence="3" id="KW-0813">Transport</keyword>
<sequence>MLFEAGRMFSLVGWPAVLLAAWLAGEIAHRGLRVPRVCAYSLAGIVYGHWGGLPHDGDTRAAFTFLANFSLGLFLFELGHRINLRWLVTNPWITLSGIAESLLTFVVVRAIAVAMGQPADIAMVIAALSVASSPAALVRVVNDLRGSGQVTERALHLCAINCLISVLLMKGAIGYWQLLASGSLVSAMWNSAAILAVSVGCGMLVGVPLPWLLRQLRADERGVTIVFALAVMLVTVLTQGVNVSPLLAALTLGVLMRRNRLVLTPAQRNFGVLGDLLTVFLFVYVAGMAVWPTSAVGLALAVLLSLGRVAAKMTATAVFAHVSGTSTRKGALTGLALAPLSTFALLLLEYSRAAGFGLADGALAAIAGMVIVMEFLGPVFAQWALVLAGETQRTEDA</sequence>
<keyword evidence="6 7" id="KW-0472">Membrane</keyword>
<evidence type="ECO:0000256" key="1">
    <source>
        <dbReference type="ARBA" id="ARBA00004141"/>
    </source>
</evidence>
<keyword evidence="5 7" id="KW-1133">Transmembrane helix</keyword>
<feature type="transmembrane region" description="Helical" evidence="7">
    <location>
        <begin position="331"/>
        <end position="350"/>
    </location>
</feature>
<name>F5R998_METUF</name>
<dbReference type="InterPro" id="IPR006153">
    <property type="entry name" value="Cation/H_exchanger_TM"/>
</dbReference>
<evidence type="ECO:0000256" key="6">
    <source>
        <dbReference type="ARBA" id="ARBA00023136"/>
    </source>
</evidence>
<dbReference type="STRING" id="1000565.METUNv1_00718"/>
<feature type="transmembrane region" description="Helical" evidence="7">
    <location>
        <begin position="121"/>
        <end position="142"/>
    </location>
</feature>
<dbReference type="Gene3D" id="1.20.1530.20">
    <property type="match status" value="1"/>
</dbReference>
<comment type="subcellular location">
    <subcellularLocation>
        <location evidence="1">Membrane</location>
        <topology evidence="1">Multi-pass membrane protein</topology>
    </subcellularLocation>
</comment>
<evidence type="ECO:0000256" key="3">
    <source>
        <dbReference type="ARBA" id="ARBA00022448"/>
    </source>
</evidence>
<evidence type="ECO:0000313" key="9">
    <source>
        <dbReference type="EMBL" id="EGK72889.1"/>
    </source>
</evidence>
<feature type="transmembrane region" description="Helical" evidence="7">
    <location>
        <begin position="61"/>
        <end position="80"/>
    </location>
</feature>
<keyword evidence="4 7" id="KW-0812">Transmembrane</keyword>
<feature type="transmembrane region" description="Helical" evidence="7">
    <location>
        <begin position="225"/>
        <end position="250"/>
    </location>
</feature>
<proteinExistence type="inferred from homology"/>
<dbReference type="AlphaFoldDB" id="F5R998"/>
<feature type="transmembrane region" description="Helical" evidence="7">
    <location>
        <begin position="6"/>
        <end position="25"/>
    </location>
</feature>
<evidence type="ECO:0000256" key="5">
    <source>
        <dbReference type="ARBA" id="ARBA00022989"/>
    </source>
</evidence>
<dbReference type="OrthoDB" id="8617652at2"/>
<dbReference type="PANTHER" id="PTHR42751:SF3">
    <property type="entry name" value="SODIUM_GLUTAMATE SYMPORTER"/>
    <property type="match status" value="1"/>
</dbReference>
<dbReference type="GO" id="GO:1902600">
    <property type="term" value="P:proton transmembrane transport"/>
    <property type="evidence" value="ECO:0007669"/>
    <property type="project" value="InterPro"/>
</dbReference>